<organism evidence="7 8">
    <name type="scientific">Ceriporiopsis subvermispora (strain B)</name>
    <name type="common">White-rot fungus</name>
    <name type="synonym">Gelatoporia subvermispora</name>
    <dbReference type="NCBI Taxonomy" id="914234"/>
    <lineage>
        <taxon>Eukaryota</taxon>
        <taxon>Fungi</taxon>
        <taxon>Dikarya</taxon>
        <taxon>Basidiomycota</taxon>
        <taxon>Agaricomycotina</taxon>
        <taxon>Agaricomycetes</taxon>
        <taxon>Polyporales</taxon>
        <taxon>Gelatoporiaceae</taxon>
        <taxon>Gelatoporia</taxon>
    </lineage>
</organism>
<dbReference type="EMBL" id="KB445796">
    <property type="protein sequence ID" value="EMD37478.1"/>
    <property type="molecule type" value="Genomic_DNA"/>
</dbReference>
<dbReference type="GO" id="GO:0043539">
    <property type="term" value="F:protein serine/threonine kinase activator activity"/>
    <property type="evidence" value="ECO:0007669"/>
    <property type="project" value="TreeGrafter"/>
</dbReference>
<dbReference type="InterPro" id="IPR006572">
    <property type="entry name" value="Znf_DBF"/>
</dbReference>
<dbReference type="PANTHER" id="PTHR15375:SF26">
    <property type="entry name" value="PROTEIN CHIFFON"/>
    <property type="match status" value="1"/>
</dbReference>
<keyword evidence="1" id="KW-0479">Metal-binding</keyword>
<dbReference type="GO" id="GO:0010571">
    <property type="term" value="P:positive regulation of nuclear cell cycle DNA replication"/>
    <property type="evidence" value="ECO:0007669"/>
    <property type="project" value="TreeGrafter"/>
</dbReference>
<feature type="compositionally biased region" description="Basic and acidic residues" evidence="5">
    <location>
        <begin position="198"/>
        <end position="226"/>
    </location>
</feature>
<dbReference type="InterPro" id="IPR036420">
    <property type="entry name" value="BRCT_dom_sf"/>
</dbReference>
<dbReference type="FunFam" id="6.10.250.3410:FF:000001">
    <property type="entry name" value="Protein DBF4 homolog A"/>
    <property type="match status" value="1"/>
</dbReference>
<dbReference type="InterPro" id="IPR013939">
    <property type="entry name" value="Regulatory_Dfp1/Him1"/>
</dbReference>
<dbReference type="PANTHER" id="PTHR15375">
    <property type="entry name" value="ACTIVATOR OF S-PHASE KINASE-RELATED"/>
    <property type="match status" value="1"/>
</dbReference>
<dbReference type="Gene3D" id="6.10.250.3410">
    <property type="entry name" value="DBF zinc finger"/>
    <property type="match status" value="1"/>
</dbReference>
<proteinExistence type="predicted"/>
<dbReference type="SMART" id="SM00586">
    <property type="entry name" value="ZnF_DBF"/>
    <property type="match status" value="1"/>
</dbReference>
<feature type="region of interest" description="Disordered" evidence="5">
    <location>
        <begin position="339"/>
        <end position="361"/>
    </location>
</feature>
<evidence type="ECO:0000256" key="5">
    <source>
        <dbReference type="SAM" id="MobiDB-lite"/>
    </source>
</evidence>
<evidence type="ECO:0000313" key="8">
    <source>
        <dbReference type="Proteomes" id="UP000016930"/>
    </source>
</evidence>
<name>M2QKF0_CERS8</name>
<evidence type="ECO:0000256" key="1">
    <source>
        <dbReference type="ARBA" id="ARBA00022723"/>
    </source>
</evidence>
<dbReference type="Proteomes" id="UP000016930">
    <property type="component" value="Unassembled WGS sequence"/>
</dbReference>
<evidence type="ECO:0000259" key="6">
    <source>
        <dbReference type="PROSITE" id="PS51265"/>
    </source>
</evidence>
<evidence type="ECO:0000256" key="3">
    <source>
        <dbReference type="ARBA" id="ARBA00022833"/>
    </source>
</evidence>
<evidence type="ECO:0000313" key="7">
    <source>
        <dbReference type="EMBL" id="EMD37478.1"/>
    </source>
</evidence>
<dbReference type="Pfam" id="PF07535">
    <property type="entry name" value="zf-DBF"/>
    <property type="match status" value="1"/>
</dbReference>
<dbReference type="GO" id="GO:0003676">
    <property type="term" value="F:nucleic acid binding"/>
    <property type="evidence" value="ECO:0007669"/>
    <property type="project" value="InterPro"/>
</dbReference>
<feature type="domain" description="DBF4-type" evidence="6">
    <location>
        <begin position="387"/>
        <end position="436"/>
    </location>
</feature>
<sequence length="495" mass="55967">MLMDAHVDDFFSKGVTHLITLREDTTNKENQENNPPNPSLIDPTALLGSPVKLKGRVTADTDLVQKALAWQIKVWSATKLETVLDRCHAPYPRNGPAISAAGQHAAAASKERSLTRLLESERLHGISERDPTQKRHDFVYFTKNSYFVLVEDLRQELATIAAQEYPIERGPDGVERGGWPVLHCHPRARGPFIEYDEKEEKRRQKADRAEHEREKERAKRTAQFKEEMERRRKAMIALQAKQHDLRRTVSLNNLHRRASFPQQTGHGGFVDLDADFPDEEPVGSANASGYLASGTYMAASGNSVGITSTTGTTSTAGLPSRSLQMPHILKGRLQQQVVTSRRVAPLTQSREGSKENVMGPPLLVPDRQRVLRKSRSTNTIRLPKREEGAKPGYCESCRVKFEDFTEHIEGKRHRKFATDDRNFEALDRVLARVRRRTKAEVEQQQRARECMYGSPLEDAPVSDDDEMMMMPTPTQDAMIGDDVQWDEWVEDGVAI</sequence>
<accession>M2QKF0</accession>
<keyword evidence="2 4" id="KW-0863">Zinc-finger</keyword>
<keyword evidence="3" id="KW-0862">Zinc</keyword>
<dbReference type="Gene3D" id="3.40.50.10190">
    <property type="entry name" value="BRCT domain"/>
    <property type="match status" value="1"/>
</dbReference>
<evidence type="ECO:0000256" key="4">
    <source>
        <dbReference type="PROSITE-ProRule" id="PRU00600"/>
    </source>
</evidence>
<dbReference type="Pfam" id="PF08630">
    <property type="entry name" value="Dfp1_Him1_M"/>
    <property type="match status" value="1"/>
</dbReference>
<dbReference type="PROSITE" id="PS51265">
    <property type="entry name" value="ZF_DBF4"/>
    <property type="match status" value="1"/>
</dbReference>
<dbReference type="GO" id="GO:1901987">
    <property type="term" value="P:regulation of cell cycle phase transition"/>
    <property type="evidence" value="ECO:0007669"/>
    <property type="project" value="TreeGrafter"/>
</dbReference>
<protein>
    <recommendedName>
        <fullName evidence="6">DBF4-type domain-containing protein</fullName>
    </recommendedName>
</protein>
<gene>
    <name evidence="7" type="ORF">CERSUDRAFT_105452</name>
</gene>
<dbReference type="AlphaFoldDB" id="M2QKF0"/>
<dbReference type="GO" id="GO:0008270">
    <property type="term" value="F:zinc ion binding"/>
    <property type="evidence" value="ECO:0007669"/>
    <property type="project" value="UniProtKB-KW"/>
</dbReference>
<feature type="region of interest" description="Disordered" evidence="5">
    <location>
        <begin position="196"/>
        <end position="226"/>
    </location>
</feature>
<reference evidence="7 8" key="1">
    <citation type="journal article" date="2012" name="Proc. Natl. Acad. Sci. U.S.A.">
        <title>Comparative genomics of Ceriporiopsis subvermispora and Phanerochaete chrysosporium provide insight into selective ligninolysis.</title>
        <authorList>
            <person name="Fernandez-Fueyo E."/>
            <person name="Ruiz-Duenas F.J."/>
            <person name="Ferreira P."/>
            <person name="Floudas D."/>
            <person name="Hibbett D.S."/>
            <person name="Canessa P."/>
            <person name="Larrondo L.F."/>
            <person name="James T.Y."/>
            <person name="Seelenfreund D."/>
            <person name="Lobos S."/>
            <person name="Polanco R."/>
            <person name="Tello M."/>
            <person name="Honda Y."/>
            <person name="Watanabe T."/>
            <person name="Watanabe T."/>
            <person name="Ryu J.S."/>
            <person name="Kubicek C.P."/>
            <person name="Schmoll M."/>
            <person name="Gaskell J."/>
            <person name="Hammel K.E."/>
            <person name="St John F.J."/>
            <person name="Vanden Wymelenberg A."/>
            <person name="Sabat G."/>
            <person name="Splinter BonDurant S."/>
            <person name="Syed K."/>
            <person name="Yadav J.S."/>
            <person name="Doddapaneni H."/>
            <person name="Subramanian V."/>
            <person name="Lavin J.L."/>
            <person name="Oguiza J.A."/>
            <person name="Perez G."/>
            <person name="Pisabarro A.G."/>
            <person name="Ramirez L."/>
            <person name="Santoyo F."/>
            <person name="Master E."/>
            <person name="Coutinho P.M."/>
            <person name="Henrissat B."/>
            <person name="Lombard V."/>
            <person name="Magnuson J.K."/>
            <person name="Kuees U."/>
            <person name="Hori C."/>
            <person name="Igarashi K."/>
            <person name="Samejima M."/>
            <person name="Held B.W."/>
            <person name="Barry K.W."/>
            <person name="LaButti K.M."/>
            <person name="Lapidus A."/>
            <person name="Lindquist E.A."/>
            <person name="Lucas S.M."/>
            <person name="Riley R."/>
            <person name="Salamov A.A."/>
            <person name="Hoffmeister D."/>
            <person name="Schwenk D."/>
            <person name="Hadar Y."/>
            <person name="Yarden O."/>
            <person name="de Vries R.P."/>
            <person name="Wiebenga A."/>
            <person name="Stenlid J."/>
            <person name="Eastwood D."/>
            <person name="Grigoriev I.V."/>
            <person name="Berka R.M."/>
            <person name="Blanchette R.A."/>
            <person name="Kersten P."/>
            <person name="Martinez A.T."/>
            <person name="Vicuna R."/>
            <person name="Cullen D."/>
        </authorList>
    </citation>
    <scope>NUCLEOTIDE SEQUENCE [LARGE SCALE GENOMIC DNA]</scope>
    <source>
        <strain evidence="7 8">B</strain>
    </source>
</reference>
<dbReference type="InterPro" id="IPR038545">
    <property type="entry name" value="Znf_DBF_sf"/>
</dbReference>
<dbReference type="STRING" id="914234.M2QKF0"/>
<dbReference type="InterPro" id="IPR051590">
    <property type="entry name" value="Replication_Regulatory_Kinase"/>
</dbReference>
<dbReference type="InterPro" id="IPR055116">
    <property type="entry name" value="DBF4_BRCT"/>
</dbReference>
<dbReference type="HOGENOM" id="CLU_017715_0_0_1"/>
<dbReference type="OrthoDB" id="21380at2759"/>
<dbReference type="Pfam" id="PF22437">
    <property type="entry name" value="DBF4_BRCT"/>
    <property type="match status" value="1"/>
</dbReference>
<evidence type="ECO:0000256" key="2">
    <source>
        <dbReference type="ARBA" id="ARBA00022771"/>
    </source>
</evidence>
<dbReference type="GO" id="GO:0031431">
    <property type="term" value="C:Dbf4-dependent protein kinase complex"/>
    <property type="evidence" value="ECO:0007669"/>
    <property type="project" value="TreeGrafter"/>
</dbReference>
<keyword evidence="8" id="KW-1185">Reference proteome</keyword>
<feature type="region of interest" description="Disordered" evidence="5">
    <location>
        <begin position="23"/>
        <end position="43"/>
    </location>
</feature>